<evidence type="ECO:0000313" key="4">
    <source>
        <dbReference type="Proteomes" id="UP000001340"/>
    </source>
</evidence>
<gene>
    <name evidence="3" type="ORF">LEP1GSC105_1683</name>
</gene>
<name>A0A0E2CZC6_LEPIR</name>
<dbReference type="GO" id="GO:0016787">
    <property type="term" value="F:hydrolase activity"/>
    <property type="evidence" value="ECO:0007669"/>
    <property type="project" value="UniProtKB-KW"/>
</dbReference>
<dbReference type="SUPFAM" id="SSF53474">
    <property type="entry name" value="alpha/beta-Hydrolases"/>
    <property type="match status" value="1"/>
</dbReference>
<protein>
    <submittedName>
        <fullName evidence="3">Alpha/beta hydrolase family protein</fullName>
    </submittedName>
</protein>
<dbReference type="InterPro" id="IPR029058">
    <property type="entry name" value="AB_hydrolase_fold"/>
</dbReference>
<dbReference type="Pfam" id="PF00561">
    <property type="entry name" value="Abhydrolase_1"/>
    <property type="match status" value="1"/>
</dbReference>
<dbReference type="Proteomes" id="UP000001340">
    <property type="component" value="Unassembled WGS sequence"/>
</dbReference>
<feature type="domain" description="AB hydrolase-1" evidence="2">
    <location>
        <begin position="25"/>
        <end position="254"/>
    </location>
</feature>
<keyword evidence="1 3" id="KW-0378">Hydrolase</keyword>
<accession>A0A0E2CZC6</accession>
<evidence type="ECO:0000259" key="2">
    <source>
        <dbReference type="Pfam" id="PF00561"/>
    </source>
</evidence>
<dbReference type="EMBL" id="AHNR02000068">
    <property type="protein sequence ID" value="EKR53127.1"/>
    <property type="molecule type" value="Genomic_DNA"/>
</dbReference>
<reference evidence="3 4" key="1">
    <citation type="submission" date="2012-10" db="EMBL/GenBank/DDBJ databases">
        <authorList>
            <person name="Harkins D.M."/>
            <person name="Durkin A.S."/>
            <person name="Brinkac L.M."/>
            <person name="Haft D.H."/>
            <person name="Selengut J.D."/>
            <person name="Sanka R."/>
            <person name="DePew J."/>
            <person name="Purushe J."/>
            <person name="Chanthongthip A."/>
            <person name="Lattana O."/>
            <person name="Phetsouvanh R."/>
            <person name="Newton P.N."/>
            <person name="Vinetz J.M."/>
            <person name="Sutton G.G."/>
            <person name="Nierman W.C."/>
            <person name="Fouts D.E."/>
        </authorList>
    </citation>
    <scope>NUCLEOTIDE SEQUENCE [LARGE SCALE GENOMIC DNA]</scope>
    <source>
        <strain evidence="3 4">UI 12758</strain>
    </source>
</reference>
<dbReference type="GeneID" id="61141685"/>
<organism evidence="3 4">
    <name type="scientific">Leptospira interrogans str. UI 12758</name>
    <dbReference type="NCBI Taxonomy" id="1049938"/>
    <lineage>
        <taxon>Bacteria</taxon>
        <taxon>Pseudomonadati</taxon>
        <taxon>Spirochaetota</taxon>
        <taxon>Spirochaetia</taxon>
        <taxon>Leptospirales</taxon>
        <taxon>Leptospiraceae</taxon>
        <taxon>Leptospira</taxon>
    </lineage>
</organism>
<dbReference type="PANTHER" id="PTHR46118">
    <property type="entry name" value="PROTEIN ABHD11"/>
    <property type="match status" value="1"/>
</dbReference>
<dbReference type="PANTHER" id="PTHR46118:SF4">
    <property type="entry name" value="PROTEIN ABHD11"/>
    <property type="match status" value="1"/>
</dbReference>
<dbReference type="InterPro" id="IPR000073">
    <property type="entry name" value="AB_hydrolase_1"/>
</dbReference>
<sequence>MSAVNLSFRKIDFQNGKFFSPVCGPIIVLHGLFGSSKNWLSVGDFLSQYADVYLLDLRNHGDSPHSSEHSIASMVEDIEVWVTKQKLEKPVILGHSMGGLVSMGFALKNPNILSLLFIEDIAPRNYPFHYESELLCLRTDVSSFKSRQEIDSALTKILPNAFIRNFLEMNLERLENNGGYRWKLNVEGVANSPRLFQDFFDKYTNYPYTGRTYFITGGVSEYFHKEDIEIARNFFPNSKFYLIPGGDHYIHFTKSFEFKKILESIFEKLDDSEFVVN</sequence>
<evidence type="ECO:0000256" key="1">
    <source>
        <dbReference type="ARBA" id="ARBA00022801"/>
    </source>
</evidence>
<proteinExistence type="predicted"/>
<dbReference type="Gene3D" id="3.40.50.1820">
    <property type="entry name" value="alpha/beta hydrolase"/>
    <property type="match status" value="1"/>
</dbReference>
<evidence type="ECO:0000313" key="3">
    <source>
        <dbReference type="EMBL" id="EKR53127.1"/>
    </source>
</evidence>
<comment type="caution">
    <text evidence="3">The sequence shown here is derived from an EMBL/GenBank/DDBJ whole genome shotgun (WGS) entry which is preliminary data.</text>
</comment>
<dbReference type="RefSeq" id="WP_001277162.1">
    <property type="nucleotide sequence ID" value="NZ_AHNR02000068.1"/>
</dbReference>
<dbReference type="AlphaFoldDB" id="A0A0E2CZC6"/>